<evidence type="ECO:0000313" key="3">
    <source>
        <dbReference type="EMBL" id="RMZ06399.1"/>
    </source>
</evidence>
<evidence type="ECO:0000313" key="4">
    <source>
        <dbReference type="Proteomes" id="UP000281468"/>
    </source>
</evidence>
<feature type="compositionally biased region" description="Basic and acidic residues" evidence="1">
    <location>
        <begin position="139"/>
        <end position="157"/>
    </location>
</feature>
<evidence type="ECO:0000256" key="1">
    <source>
        <dbReference type="SAM" id="MobiDB-lite"/>
    </source>
</evidence>
<evidence type="ECO:0000256" key="2">
    <source>
        <dbReference type="SAM" id="Phobius"/>
    </source>
</evidence>
<keyword evidence="2" id="KW-1133">Transmembrane helix</keyword>
<feature type="region of interest" description="Disordered" evidence="1">
    <location>
        <begin position="212"/>
        <end position="241"/>
    </location>
</feature>
<feature type="region of interest" description="Disordered" evidence="1">
    <location>
        <begin position="947"/>
        <end position="996"/>
    </location>
</feature>
<feature type="compositionally biased region" description="Basic residues" evidence="1">
    <location>
        <begin position="1038"/>
        <end position="1050"/>
    </location>
</feature>
<reference evidence="3 4" key="1">
    <citation type="journal article" date="2018" name="BMC Genomics">
        <title>Genomic evidence for intraspecific hybridization in a clonal and extremely halotolerant yeast.</title>
        <authorList>
            <person name="Gostincar C."/>
            <person name="Stajich J.E."/>
            <person name="Zupancic J."/>
            <person name="Zalar P."/>
            <person name="Gunde-Cimerman N."/>
        </authorList>
    </citation>
    <scope>NUCLEOTIDE SEQUENCE [LARGE SCALE GENOMIC DNA]</scope>
    <source>
        <strain evidence="3 4">EXF-171</strain>
    </source>
</reference>
<feature type="transmembrane region" description="Helical" evidence="2">
    <location>
        <begin position="44"/>
        <end position="66"/>
    </location>
</feature>
<feature type="region of interest" description="Disordered" evidence="1">
    <location>
        <begin position="1021"/>
        <end position="1074"/>
    </location>
</feature>
<dbReference type="EMBL" id="QWIQ01000113">
    <property type="protein sequence ID" value="RMZ06399.1"/>
    <property type="molecule type" value="Genomic_DNA"/>
</dbReference>
<feature type="compositionally biased region" description="Polar residues" evidence="1">
    <location>
        <begin position="315"/>
        <end position="329"/>
    </location>
</feature>
<feature type="compositionally biased region" description="Basic and acidic residues" evidence="1">
    <location>
        <begin position="970"/>
        <end position="984"/>
    </location>
</feature>
<sequence length="1074" mass="116423">MDVSAFEVDAIETITFAELLSSIPLPIRRPITATLSVGIHIAKVFILLAALAGCAAAYCLALAWIYTLRVQSRLLVLNAGLLKTAFHEDAPIRDVRIRPPAAQTARHDVPANINGRQHQTQLNLNEASAAPSTRGTRSAQERTPSETDSARTGDVTHDIVGLSLDKDTLSMRRQAEHETALNTAPVDGSVSSCAHQAPVPLSRELRSQGSFLDGRLTQPTGVENTAHAQTTRPKGINATPPSAIFEASPPLKAVDLRNVNAGPSLQGPAEALSAARAFLNDATKAGNKNRGIGHVKSQSITSHVPNASADRNARKTAQSFVSMRSNPSRANVPPGLPQARASPIGPSSANSLLPGQLPPHILAAKEARERRSGVHHVKDTDKLTAKTVLPPPPALASQNRYAALSQDTLTPEPTATSASSFTTTKDSSMANEQKSSKYSGLRVDSHEELLLEVPSKTSAARDSRKDSHIFSIKTLKSFDTPLATCALEVKTVINTIDDARAVIEDHIMDGPQELFKGISQHDEQPIASGNETATYLNQEMLPHPPSAKTKSSLVPTAPPFFVPRNPQSNVTAVGSTSDTNQQMQETHRQNMVDTGPTYYGHSALLDDLHGCNHAVDAHDGDLHPSQPGQAHHHSLLYPGESDPSDHHDVSEDMRSRSVEQHSPSADLQTPFGALLTSLSSSQAIPILTPASSGTDPRLELRSIAENTANTASAASEKDTTIYGCACPFQGITNVQESPATKSSPSSVAFSSEIKVNLPESGAQSAQKKGIKKEPVVNRLTMQDHAVSGLEQELEDSLISFQSSEEISRPHHMRSELHGDARESTGNAEIAASSCPRLDTFEDPAEPDPEFSGDHVGTMNTDCEPPKNKSSNKIAQKERRQVRKALRDELLVAWCTRENARKRVAGGFSLERMKALQDATRVYHAKREGLQKASPEGELNEDDALMFPKMPLNDVSTPQRWPQGADAAFRVQHEQARQSERKDETPDLPTASTDEDLSVLKQQALKALQNFRTAEASVKYPAPQGRAKMKQLKEDARAKQKRARQWYVRKRKEVEDKNPDDPSLVDELPWVAEHV</sequence>
<keyword evidence="2" id="KW-0472">Membrane</keyword>
<feature type="compositionally biased region" description="Low complexity" evidence="1">
    <location>
        <begin position="408"/>
        <end position="428"/>
    </location>
</feature>
<feature type="compositionally biased region" description="Basic and acidic residues" evidence="1">
    <location>
        <begin position="805"/>
        <end position="822"/>
    </location>
</feature>
<gene>
    <name evidence="3" type="ORF">D0862_04632</name>
</gene>
<dbReference type="AlphaFoldDB" id="A0A3M7GZE9"/>
<keyword evidence="2" id="KW-0812">Transmembrane</keyword>
<feature type="compositionally biased region" description="Polar residues" evidence="1">
    <location>
        <begin position="115"/>
        <end position="138"/>
    </location>
</feature>
<feature type="region of interest" description="Disordered" evidence="1">
    <location>
        <begin position="407"/>
        <end position="441"/>
    </location>
</feature>
<feature type="compositionally biased region" description="Polar residues" evidence="1">
    <location>
        <begin position="217"/>
        <end position="232"/>
    </location>
</feature>
<accession>A0A3M7GZE9</accession>
<feature type="compositionally biased region" description="Basic and acidic residues" evidence="1">
    <location>
        <begin position="643"/>
        <end position="659"/>
    </location>
</feature>
<proteinExistence type="predicted"/>
<feature type="compositionally biased region" description="Acidic residues" evidence="1">
    <location>
        <begin position="840"/>
        <end position="850"/>
    </location>
</feature>
<dbReference type="Proteomes" id="UP000281468">
    <property type="component" value="Unassembled WGS sequence"/>
</dbReference>
<name>A0A3M7GZE9_HORWE</name>
<feature type="region of interest" description="Disordered" evidence="1">
    <location>
        <begin position="616"/>
        <end position="668"/>
    </location>
</feature>
<feature type="region of interest" description="Disordered" evidence="1">
    <location>
        <begin position="804"/>
        <end position="877"/>
    </location>
</feature>
<feature type="compositionally biased region" description="Polar residues" evidence="1">
    <location>
        <begin position="429"/>
        <end position="438"/>
    </location>
</feature>
<protein>
    <submittedName>
        <fullName evidence="3">Uncharacterized protein</fullName>
    </submittedName>
</protein>
<feature type="region of interest" description="Disordered" evidence="1">
    <location>
        <begin position="115"/>
        <end position="158"/>
    </location>
</feature>
<feature type="region of interest" description="Disordered" evidence="1">
    <location>
        <begin position="307"/>
        <end position="342"/>
    </location>
</feature>
<comment type="caution">
    <text evidence="3">The sequence shown here is derived from an EMBL/GenBank/DDBJ whole genome shotgun (WGS) entry which is preliminary data.</text>
</comment>
<organism evidence="3 4">
    <name type="scientific">Hortaea werneckii</name>
    <name type="common">Black yeast</name>
    <name type="synonym">Cladosporium werneckii</name>
    <dbReference type="NCBI Taxonomy" id="91943"/>
    <lineage>
        <taxon>Eukaryota</taxon>
        <taxon>Fungi</taxon>
        <taxon>Dikarya</taxon>
        <taxon>Ascomycota</taxon>
        <taxon>Pezizomycotina</taxon>
        <taxon>Dothideomycetes</taxon>
        <taxon>Dothideomycetidae</taxon>
        <taxon>Mycosphaerellales</taxon>
        <taxon>Teratosphaeriaceae</taxon>
        <taxon>Hortaea</taxon>
    </lineage>
</organism>